<dbReference type="PANTHER" id="PTHR35701:SF1">
    <property type="entry name" value="OS11G0148400 PROTEIN"/>
    <property type="match status" value="1"/>
</dbReference>
<accession>A0A830CAX9</accession>
<evidence type="ECO:0000313" key="2">
    <source>
        <dbReference type="EMBL" id="GFP93163.1"/>
    </source>
</evidence>
<name>A0A830CAX9_9LAMI</name>
<keyword evidence="3" id="KW-1185">Reference proteome</keyword>
<organism evidence="2 3">
    <name type="scientific">Phtheirospermum japonicum</name>
    <dbReference type="NCBI Taxonomy" id="374723"/>
    <lineage>
        <taxon>Eukaryota</taxon>
        <taxon>Viridiplantae</taxon>
        <taxon>Streptophyta</taxon>
        <taxon>Embryophyta</taxon>
        <taxon>Tracheophyta</taxon>
        <taxon>Spermatophyta</taxon>
        <taxon>Magnoliopsida</taxon>
        <taxon>eudicotyledons</taxon>
        <taxon>Gunneridae</taxon>
        <taxon>Pentapetalae</taxon>
        <taxon>asterids</taxon>
        <taxon>lamiids</taxon>
        <taxon>Lamiales</taxon>
        <taxon>Orobanchaceae</taxon>
        <taxon>Orobanchaceae incertae sedis</taxon>
        <taxon>Phtheirospermum</taxon>
    </lineage>
</organism>
<dbReference type="Proteomes" id="UP000653305">
    <property type="component" value="Unassembled WGS sequence"/>
</dbReference>
<dbReference type="AlphaFoldDB" id="A0A830CAX9"/>
<dbReference type="InterPro" id="IPR059024">
    <property type="entry name" value="SYNRG_C"/>
</dbReference>
<protein>
    <recommendedName>
        <fullName evidence="1">Synergin gamma C-terminal domain-containing protein</fullName>
    </recommendedName>
</protein>
<sequence>MFEANFIVSHLLAESDEIYLKVDFMAHEVSERSAYSSRIGSSSNKSQLFESSNGSINFFALSTPSDYFATSSSSPSAEVDFIGVQPSIATPNGVTSETNSVIKQDNIEGLLYHSIDVGDVECDEDFGAFSAASAETGPKPGVGFTYNGDMLPLLIVDFGDLSWTCDWLGMNPRLIYEKDTKVNYLKHGIPVNIFGNEQSENVGSSEVQDLFMHQSTDQRNSHTSTRIISVNDLISSLYSQAEQTSFVNPVEKPAKTQLSLSDAVSRSIIVNHDDFFDDNSWNFKDASQKRVDTEASLCSNEDASSKLKLNDYLDFYSRLKEELCFVAKCQLERLKQPQGNAALSGEDVAASSLDSKFQEIIVPGIACQCSAPRLLDNGYCVWALVLEELEQMNAFYEDNNQQDHPSGEIYFNGLIQVLLEPQFQILESEYHLSEKLLLVEKDPRSAMELVRHTTTMLKILTIGTMEEQRAYISLWSEMISACLQELKHGALIWNQAMEKHVQIQLLSESQGRKFIWAIGEIYRVVVVLGASAKLFKPWTLSGSVDSPAIYILLEECHAVWSTSGLEEALSTVSAPSALDNTSLLESIKHILGLDELKLQNYVFAENGSRHEDDNVGKWAMLCHTCKSVGKSDKP</sequence>
<proteinExistence type="predicted"/>
<evidence type="ECO:0000313" key="3">
    <source>
        <dbReference type="Proteomes" id="UP000653305"/>
    </source>
</evidence>
<feature type="domain" description="Synergin gamma C-terminal" evidence="1">
    <location>
        <begin position="465"/>
        <end position="606"/>
    </location>
</feature>
<dbReference type="PANTHER" id="PTHR35701">
    <property type="entry name" value="OS11G0148400 PROTEIN"/>
    <property type="match status" value="1"/>
</dbReference>
<gene>
    <name evidence="2" type="ORF">PHJA_001460600</name>
</gene>
<comment type="caution">
    <text evidence="2">The sequence shown here is derived from an EMBL/GenBank/DDBJ whole genome shotgun (WGS) entry which is preliminary data.</text>
</comment>
<dbReference type="EMBL" id="BMAC01000304">
    <property type="protein sequence ID" value="GFP93163.1"/>
    <property type="molecule type" value="Genomic_DNA"/>
</dbReference>
<reference evidence="2" key="1">
    <citation type="submission" date="2020-07" db="EMBL/GenBank/DDBJ databases">
        <title>Ethylene signaling mediates host invasion by parasitic plants.</title>
        <authorList>
            <person name="Yoshida S."/>
        </authorList>
    </citation>
    <scope>NUCLEOTIDE SEQUENCE</scope>
    <source>
        <strain evidence="2">Okayama</strain>
    </source>
</reference>
<dbReference type="Pfam" id="PF25999">
    <property type="entry name" value="SYNRG_C"/>
    <property type="match status" value="1"/>
</dbReference>
<evidence type="ECO:0000259" key="1">
    <source>
        <dbReference type="Pfam" id="PF25999"/>
    </source>
</evidence>
<dbReference type="OrthoDB" id="765227at2759"/>